<keyword evidence="11" id="KW-0472">Membrane</keyword>
<accession>A0A7F5R4X5</accession>
<evidence type="ECO:0000256" key="6">
    <source>
        <dbReference type="ARBA" id="ARBA00022801"/>
    </source>
</evidence>
<dbReference type="FunCoup" id="A0A7F5R4X5">
    <property type="interactions" value="764"/>
</dbReference>
<feature type="signal peptide" evidence="12">
    <location>
        <begin position="1"/>
        <end position="18"/>
    </location>
</feature>
<feature type="domain" description="Peptidase M14" evidence="13">
    <location>
        <begin position="31"/>
        <end position="328"/>
    </location>
</feature>
<name>A0A7F5R4X5_AGRPL</name>
<dbReference type="PANTHER" id="PTHR11532:SF62">
    <property type="entry name" value="CARBOXYPEPTIDASE D"/>
    <property type="match status" value="1"/>
</dbReference>
<dbReference type="InterPro" id="IPR050753">
    <property type="entry name" value="Peptidase_M14_domain"/>
</dbReference>
<dbReference type="Pfam" id="PF13620">
    <property type="entry name" value="CarboxypepD_reg"/>
    <property type="match status" value="3"/>
</dbReference>
<dbReference type="FunFam" id="2.60.40.1120:FF:000016">
    <property type="entry name" value="carboxypeptidase D isoform X2"/>
    <property type="match status" value="1"/>
</dbReference>
<dbReference type="InterPro" id="IPR008969">
    <property type="entry name" value="CarboxyPept-like_regulatory"/>
</dbReference>
<evidence type="ECO:0000259" key="13">
    <source>
        <dbReference type="PROSITE" id="PS52035"/>
    </source>
</evidence>
<dbReference type="PRINTS" id="PR00765">
    <property type="entry name" value="CRBOXYPTASEA"/>
</dbReference>
<dbReference type="Pfam" id="PF00246">
    <property type="entry name" value="Peptidase_M14"/>
    <property type="match status" value="3"/>
</dbReference>
<dbReference type="PROSITE" id="PS00133">
    <property type="entry name" value="CARBOXYPEPT_ZN_2"/>
    <property type="match status" value="1"/>
</dbReference>
<keyword evidence="7" id="KW-0862">Zinc</keyword>
<dbReference type="RefSeq" id="XP_025831012.1">
    <property type="nucleotide sequence ID" value="XM_025975227.1"/>
</dbReference>
<evidence type="ECO:0000256" key="12">
    <source>
        <dbReference type="SAM" id="SignalP"/>
    </source>
</evidence>
<organism evidence="14 15">
    <name type="scientific">Agrilus planipennis</name>
    <name type="common">Emerald ash borer</name>
    <name type="synonym">Agrilus marcopoli</name>
    <dbReference type="NCBI Taxonomy" id="224129"/>
    <lineage>
        <taxon>Eukaryota</taxon>
        <taxon>Metazoa</taxon>
        <taxon>Ecdysozoa</taxon>
        <taxon>Arthropoda</taxon>
        <taxon>Hexapoda</taxon>
        <taxon>Insecta</taxon>
        <taxon>Pterygota</taxon>
        <taxon>Neoptera</taxon>
        <taxon>Endopterygota</taxon>
        <taxon>Coleoptera</taxon>
        <taxon>Polyphaga</taxon>
        <taxon>Elateriformia</taxon>
        <taxon>Buprestoidea</taxon>
        <taxon>Buprestidae</taxon>
        <taxon>Agrilinae</taxon>
        <taxon>Agrilus</taxon>
    </lineage>
</organism>
<proteinExistence type="inferred from homology"/>
<evidence type="ECO:0000256" key="11">
    <source>
        <dbReference type="SAM" id="Phobius"/>
    </source>
</evidence>
<dbReference type="Gene3D" id="3.40.630.10">
    <property type="entry name" value="Zn peptidases"/>
    <property type="match status" value="3"/>
</dbReference>
<comment type="similarity">
    <text evidence="2 9">Belongs to the peptidase M14 family.</text>
</comment>
<dbReference type="GO" id="GO:0006518">
    <property type="term" value="P:peptide metabolic process"/>
    <property type="evidence" value="ECO:0007669"/>
    <property type="project" value="TreeGrafter"/>
</dbReference>
<dbReference type="Proteomes" id="UP000192223">
    <property type="component" value="Unplaced"/>
</dbReference>
<keyword evidence="5" id="KW-0479">Metal-binding</keyword>
<feature type="active site" description="Proton donor/acceptor" evidence="9">
    <location>
        <position position="298"/>
    </location>
</feature>
<evidence type="ECO:0000256" key="7">
    <source>
        <dbReference type="ARBA" id="ARBA00022833"/>
    </source>
</evidence>
<keyword evidence="3 15" id="KW-0121">Carboxypeptidase</keyword>
<feature type="domain" description="Peptidase M14" evidence="13">
    <location>
        <begin position="829"/>
        <end position="1098"/>
    </location>
</feature>
<dbReference type="InterPro" id="IPR057246">
    <property type="entry name" value="CARBOXYPEPT_ZN_1"/>
</dbReference>
<evidence type="ECO:0000256" key="4">
    <source>
        <dbReference type="ARBA" id="ARBA00022670"/>
    </source>
</evidence>
<dbReference type="InterPro" id="IPR000834">
    <property type="entry name" value="Peptidase_M14"/>
</dbReference>
<dbReference type="OrthoDB" id="10249045at2759"/>
<keyword evidence="6" id="KW-0378">Hydrolase</keyword>
<keyword evidence="14" id="KW-1185">Reference proteome</keyword>
<evidence type="ECO:0000256" key="1">
    <source>
        <dbReference type="ARBA" id="ARBA00001947"/>
    </source>
</evidence>
<dbReference type="GO" id="GO:0005615">
    <property type="term" value="C:extracellular space"/>
    <property type="evidence" value="ECO:0007669"/>
    <property type="project" value="TreeGrafter"/>
</dbReference>
<dbReference type="PROSITE" id="PS52035">
    <property type="entry name" value="PEPTIDASE_M14"/>
    <property type="match status" value="3"/>
</dbReference>
<dbReference type="Gene3D" id="2.60.40.1120">
    <property type="entry name" value="Carboxypeptidase-like, regulatory domain"/>
    <property type="match status" value="4"/>
</dbReference>
<protein>
    <submittedName>
        <fullName evidence="15">Carboxypeptidase D</fullName>
    </submittedName>
</protein>
<feature type="transmembrane region" description="Helical" evidence="11">
    <location>
        <begin position="1309"/>
        <end position="1330"/>
    </location>
</feature>
<evidence type="ECO:0000256" key="9">
    <source>
        <dbReference type="PROSITE-ProRule" id="PRU01379"/>
    </source>
</evidence>
<feature type="active site" description="Proton donor/acceptor" evidence="9">
    <location>
        <position position="698"/>
    </location>
</feature>
<keyword evidence="11" id="KW-0812">Transmembrane</keyword>
<reference evidence="15" key="1">
    <citation type="submission" date="2025-08" db="UniProtKB">
        <authorList>
            <consortium name="RefSeq"/>
        </authorList>
    </citation>
    <scope>IDENTIFICATION</scope>
    <source>
        <tissue evidence="15">Entire body</tissue>
    </source>
</reference>
<feature type="compositionally biased region" description="Basic and acidic residues" evidence="10">
    <location>
        <begin position="1183"/>
        <end position="1197"/>
    </location>
</feature>
<feature type="region of interest" description="Disordered" evidence="10">
    <location>
        <begin position="1183"/>
        <end position="1214"/>
    </location>
</feature>
<feature type="chain" id="PRO_5028813950" evidence="12">
    <location>
        <begin position="19"/>
        <end position="1413"/>
    </location>
</feature>
<dbReference type="CDD" id="cd11308">
    <property type="entry name" value="Peptidase_M14NE-CP-C_like"/>
    <property type="match status" value="2"/>
</dbReference>
<evidence type="ECO:0000256" key="5">
    <source>
        <dbReference type="ARBA" id="ARBA00022723"/>
    </source>
</evidence>
<dbReference type="GO" id="GO:0016485">
    <property type="term" value="P:protein processing"/>
    <property type="evidence" value="ECO:0007669"/>
    <property type="project" value="TreeGrafter"/>
</dbReference>
<evidence type="ECO:0000256" key="10">
    <source>
        <dbReference type="SAM" id="MobiDB-lite"/>
    </source>
</evidence>
<dbReference type="InParanoid" id="A0A7F5R4X5"/>
<dbReference type="SUPFAM" id="SSF53187">
    <property type="entry name" value="Zn-dependent exopeptidases"/>
    <property type="match status" value="3"/>
</dbReference>
<comment type="cofactor">
    <cofactor evidence="1">
        <name>Zn(2+)</name>
        <dbReference type="ChEBI" id="CHEBI:29105"/>
    </cofactor>
</comment>
<evidence type="ECO:0000256" key="2">
    <source>
        <dbReference type="ARBA" id="ARBA00005988"/>
    </source>
</evidence>
<dbReference type="FunFam" id="3.40.630.10:FF:000020">
    <property type="entry name" value="Carboxypeptidase D"/>
    <property type="match status" value="2"/>
</dbReference>
<dbReference type="CDD" id="cd03858">
    <property type="entry name" value="M14_CP_N-E_like"/>
    <property type="match status" value="1"/>
</dbReference>
<feature type="domain" description="Peptidase M14" evidence="13">
    <location>
        <begin position="439"/>
        <end position="728"/>
    </location>
</feature>
<dbReference type="CDD" id="cd03868">
    <property type="entry name" value="M14_CPD_I"/>
    <property type="match status" value="1"/>
</dbReference>
<dbReference type="KEGG" id="apln:108735792"/>
<evidence type="ECO:0000313" key="14">
    <source>
        <dbReference type="Proteomes" id="UP000192223"/>
    </source>
</evidence>
<keyword evidence="11" id="KW-1133">Transmembrane helix</keyword>
<comment type="caution">
    <text evidence="9">Lacks conserved residue(s) required for the propagation of feature annotation.</text>
</comment>
<dbReference type="PANTHER" id="PTHR11532">
    <property type="entry name" value="PROTEASE M14 CARBOXYPEPTIDASE"/>
    <property type="match status" value="1"/>
</dbReference>
<dbReference type="GO" id="GO:0004181">
    <property type="term" value="F:metallocarboxypeptidase activity"/>
    <property type="evidence" value="ECO:0007669"/>
    <property type="project" value="InterPro"/>
</dbReference>
<evidence type="ECO:0000313" key="15">
    <source>
        <dbReference type="RefSeq" id="XP_025831012.1"/>
    </source>
</evidence>
<keyword evidence="4" id="KW-0645">Protease</keyword>
<dbReference type="InterPro" id="IPR057247">
    <property type="entry name" value="CARBOXYPEPT_ZN_2"/>
</dbReference>
<keyword evidence="8" id="KW-0325">Glycoprotein</keyword>
<dbReference type="SMART" id="SM00631">
    <property type="entry name" value="Zn_pept"/>
    <property type="match status" value="2"/>
</dbReference>
<dbReference type="GeneID" id="108735792"/>
<evidence type="ECO:0000256" key="3">
    <source>
        <dbReference type="ARBA" id="ARBA00022645"/>
    </source>
</evidence>
<feature type="compositionally biased region" description="Basic and acidic residues" evidence="10">
    <location>
        <begin position="1205"/>
        <end position="1214"/>
    </location>
</feature>
<dbReference type="SUPFAM" id="SSF49464">
    <property type="entry name" value="Carboxypeptidase regulatory domain-like"/>
    <property type="match status" value="4"/>
</dbReference>
<dbReference type="GO" id="GO:0008270">
    <property type="term" value="F:zinc ion binding"/>
    <property type="evidence" value="ECO:0007669"/>
    <property type="project" value="InterPro"/>
</dbReference>
<evidence type="ECO:0000256" key="8">
    <source>
        <dbReference type="ARBA" id="ARBA00023180"/>
    </source>
</evidence>
<keyword evidence="12" id="KW-0732">Signal</keyword>
<gene>
    <name evidence="15" type="primary">LOC108735792</name>
</gene>
<sequence>MKVLIVLIVVTSVKFCVSIPVLNEGFLSEEKYNNYEELTSLFHQLAANYPNLTRLHSIGKSVQNRDLWAIEINKGAGKRNLLTPMFKYVANMHGDEAVGRQLMIYLAQYLLINYGNDNRITKLVDSTDIFLMPSMNPDGFEASEEGKCESKSDFSGRQNANNIDLNRDFPDQFDPVVKSGSLIKDKQPETVALMSWIVSQPFVLSGNLHGGSVVASYPYDDADGNVTCCVESLTPDNSLFKSLASVYAKANPLMHSGTACPDDTFHDGTTNGAYWYDVHGGMQDFNYLHSNCFEITFELSCCKYPYANTLRDEWQRNKESLLSFIESSHWGVKGLVTDEDGTPIVRADVVVKGVGHNVTTSNKGEYWRLLVPGEYEIYVVAYGFLPSEVATVKVGQNGATLQNFKLKREVSQAGNYQNLKNISSPLTDEYGFVMKPEFKHHNYKELEKFLQEMNETYPNITFLKSVGQSVQGRELYVMTVSSTPFEHVPGKPEFKFVANMHGNEVVGRELLLLLIKYLCENYGTDQRVTKMLDTTRIHIMPSMNPDGYEMAHEGDLSSGVGRANAHGVDLNRNFPDRLGVNEYNRITEPETKAVMKWILSEPFVLSANLHNGALVANYPFDDGRWGKASPSPDDAVFRYLASVYSNAHRTMHNGVACPQFPKEHFKEGITNGNEWYTVTGGMQDWNYVFAGCMEITLELGCDKFPYASTLPQYWMDNREALLTYIEQVHKGVKGFVSSTIGHPIPNAEIRVEGIDFVVRSAKDGDYWRILLPGKYNLTVSAKGFETFTQEIVIPPSGSLHLKISLMRDDPLHWASAYDFGIQENQYNPRYHFNNEIYAVMADLENKYPSSASFDAGDNFVSMSIRSLKITDKIETSDETKYRLAIIGNLYATQPLGRELSLNMARHLLQGYHYQDPTIVHILENSVIYVVPVIDKEFEKIWGEYLKFDVGGVEPETEVCNNITADFRQVGDQILKMGNRANKIQQTANAFKHLLLEERFDLVLNIEGGRLGITYPTSNQPLDLFKKFAEKFVNALKSKKDCNRVVTGTDAVLTDFIYNEYDVPVFTANVDCCEYPAVENIPYIWRRTVDPVMAFLANIRTGIQGYVLDRSQKPMHNATVKVEGLRKMFEVTKNLAHFKIMLPPGQYRVEVSCHNYQTSHIDVSVNENSLLFVRVVLNEISDSADRDHDKQQGQEHRKQQQVVAEGESHEPLDKGLESTGIIGYVRDSLNRPIAKAELTIVETNTTVYTDGNGKYSVTLQPGKYTVKVQASGYLPNVKYTELPPLELNLPPKMLMISMERDTTVAGLPRLAFIIIAGMAGLFIMGVVFVCYTMCKNRRDKEYGLLSQEMYDDFRDMDETKETDLFTAPFKDATKFITRPYYDNDDDETESDSERSDEIVLMQMEKYQKVPSKST</sequence>
<dbReference type="PROSITE" id="PS00132">
    <property type="entry name" value="CARBOXYPEPT_ZN_1"/>
    <property type="match status" value="2"/>
</dbReference>